<organism evidence="1 2">
    <name type="scientific">Butyrivibrio proteoclasticus</name>
    <dbReference type="NCBI Taxonomy" id="43305"/>
    <lineage>
        <taxon>Bacteria</taxon>
        <taxon>Bacillati</taxon>
        <taxon>Bacillota</taxon>
        <taxon>Clostridia</taxon>
        <taxon>Lachnospirales</taxon>
        <taxon>Lachnospiraceae</taxon>
        <taxon>Butyrivibrio</taxon>
    </lineage>
</organism>
<dbReference type="Proteomes" id="UP000182624">
    <property type="component" value="Unassembled WGS sequence"/>
</dbReference>
<name>A0A1I5PRH9_9FIRM</name>
<dbReference type="OrthoDB" id="10012656at2"/>
<evidence type="ECO:0000313" key="2">
    <source>
        <dbReference type="Proteomes" id="UP000182624"/>
    </source>
</evidence>
<dbReference type="RefSeq" id="WP_074882850.1">
    <property type="nucleotide sequence ID" value="NZ_FOXO01000001.1"/>
</dbReference>
<gene>
    <name evidence="1" type="ORF">SAMN04487928_101114</name>
</gene>
<dbReference type="EMBL" id="FOXO01000001">
    <property type="protein sequence ID" value="SFP36634.1"/>
    <property type="molecule type" value="Genomic_DNA"/>
</dbReference>
<evidence type="ECO:0000313" key="1">
    <source>
        <dbReference type="EMBL" id="SFP36634.1"/>
    </source>
</evidence>
<sequence>MPSGITAQNGFLYQWYAFIKLALDNAGMERFFVYEGVDDIDISEENRISAVRGYNNQFVQVKSGIVSQDCWAKVIGNWLLIADECQNYRIILENALNFDYREDAVFGKVVDYFISGEGKKSFFYRK</sequence>
<protein>
    <submittedName>
        <fullName evidence="1">Uncharacterized protein</fullName>
    </submittedName>
</protein>
<keyword evidence="2" id="KW-1185">Reference proteome</keyword>
<reference evidence="2" key="1">
    <citation type="submission" date="2016-10" db="EMBL/GenBank/DDBJ databases">
        <authorList>
            <person name="Varghese N."/>
            <person name="Submissions S."/>
        </authorList>
    </citation>
    <scope>NUCLEOTIDE SEQUENCE [LARGE SCALE GENOMIC DNA]</scope>
    <source>
        <strain evidence="2">P18</strain>
    </source>
</reference>
<proteinExistence type="predicted"/>
<dbReference type="AlphaFoldDB" id="A0A1I5PRH9"/>
<accession>A0A1I5PRH9</accession>